<organism evidence="1 2">
    <name type="scientific">Bacillus phage vB_BceM_Bc431v3</name>
    <dbReference type="NCBI Taxonomy" id="1195072"/>
    <lineage>
        <taxon>Viruses</taxon>
        <taxon>Duplodnaviria</taxon>
        <taxon>Heunggongvirae</taxon>
        <taxon>Uroviricota</taxon>
        <taxon>Caudoviricetes</taxon>
        <taxon>Herelleviridae</taxon>
        <taxon>Bastillevirinae</taxon>
        <taxon>Caeruleovirus</taxon>
        <taxon>Caeruleovirus Bc431</taxon>
    </lineage>
</organism>
<dbReference type="EMBL" id="JX094431">
    <property type="protein sequence ID" value="AFQ96488.1"/>
    <property type="molecule type" value="Genomic_DNA"/>
</dbReference>
<accession>M4HN87</accession>
<reference evidence="1 2" key="1">
    <citation type="journal article" date="2013" name="Virol. J.">
        <title>Genome sequence and analysis of a broad-host range lytic bacteriophage that infects the Bacillus cereus group.</title>
        <authorList>
            <person name="El-Arabi T.F."/>
            <person name="Griffiths M.W."/>
            <person name="She Y.M."/>
            <person name="Villegas A."/>
            <person name="Lingohr E.J."/>
            <person name="Kropinski A.M."/>
        </authorList>
    </citation>
    <scope>NUCLEOTIDE SEQUENCE [LARGE SCALE GENOMIC DNA]</scope>
</reference>
<sequence>MAKRRWSCEDCGYNEVADAHATFVLCPECDSIRFDHGSIIEDYDNLADPNTTFEDEFGARLVVVNDIDDEGDINILPSDNNMFFSRENAISLAKHILRVCGEEE</sequence>
<gene>
    <name evidence="1" type="primary">orf179</name>
</gene>
<dbReference type="Proteomes" id="UP000011865">
    <property type="component" value="Segment"/>
</dbReference>
<evidence type="ECO:0000313" key="1">
    <source>
        <dbReference type="EMBL" id="AFQ96488.1"/>
    </source>
</evidence>
<name>M4HN87_9CAUD</name>
<dbReference type="KEGG" id="vg:15041937"/>
<dbReference type="RefSeq" id="YP_007677078.1">
    <property type="nucleotide sequence ID" value="NC_020873.1"/>
</dbReference>
<dbReference type="OrthoDB" id="16197at10239"/>
<protein>
    <submittedName>
        <fullName evidence="1">Uncharacterized protein</fullName>
    </submittedName>
</protein>
<proteinExistence type="predicted"/>
<evidence type="ECO:0000313" key="2">
    <source>
        <dbReference type="Proteomes" id="UP000011865"/>
    </source>
</evidence>
<keyword evidence="2" id="KW-1185">Reference proteome</keyword>
<dbReference type="GeneID" id="15041937"/>